<evidence type="ECO:0000313" key="2">
    <source>
        <dbReference type="Proteomes" id="UP000215563"/>
    </source>
</evidence>
<gene>
    <name evidence="1" type="ORF">CFP75_05180</name>
</gene>
<name>A0A229S694_AMYAL</name>
<reference evidence="1 2" key="1">
    <citation type="submission" date="2017-07" db="EMBL/GenBank/DDBJ databases">
        <title>Amycolatopsis alba DSM 44262 Genome sequencing and assembly.</title>
        <authorList>
            <person name="Kaur N."/>
            <person name="Mayilraj S."/>
        </authorList>
    </citation>
    <scope>NUCLEOTIDE SEQUENCE [LARGE SCALE GENOMIC DNA]</scope>
    <source>
        <strain evidence="1 2">DSM 44262</strain>
    </source>
</reference>
<keyword evidence="2" id="KW-1185">Reference proteome</keyword>
<evidence type="ECO:0000313" key="1">
    <source>
        <dbReference type="EMBL" id="OXM54462.1"/>
    </source>
</evidence>
<comment type="caution">
    <text evidence="1">The sequence shown here is derived from an EMBL/GenBank/DDBJ whole genome shotgun (WGS) entry which is preliminary data.</text>
</comment>
<organism evidence="1 2">
    <name type="scientific">Amycolatopsis alba DSM 44262</name>
    <dbReference type="NCBI Taxonomy" id="1125972"/>
    <lineage>
        <taxon>Bacteria</taxon>
        <taxon>Bacillati</taxon>
        <taxon>Actinomycetota</taxon>
        <taxon>Actinomycetes</taxon>
        <taxon>Pseudonocardiales</taxon>
        <taxon>Pseudonocardiaceae</taxon>
        <taxon>Amycolatopsis</taxon>
    </lineage>
</organism>
<sequence length="68" mass="8072">MNMKQCEQVEIKRIDVSTFNQLVITEQNMRINVAKLDALLQEGDSRVLVVVFQQRIRNRRHSYSVRLL</sequence>
<protein>
    <submittedName>
        <fullName evidence="1">Uncharacterized protein</fullName>
    </submittedName>
</protein>
<dbReference type="AlphaFoldDB" id="A0A229S694"/>
<accession>A0A229S694</accession>
<dbReference type="EMBL" id="NMQU01000013">
    <property type="protein sequence ID" value="OXM54462.1"/>
    <property type="molecule type" value="Genomic_DNA"/>
</dbReference>
<dbReference type="Proteomes" id="UP000215563">
    <property type="component" value="Unassembled WGS sequence"/>
</dbReference>
<proteinExistence type="predicted"/>